<feature type="region of interest" description="Disordered" evidence="5">
    <location>
        <begin position="1"/>
        <end position="23"/>
    </location>
</feature>
<dbReference type="PANTHER" id="PTHR32183:SF6">
    <property type="entry name" value="CYSTEINE SULFINATE DESULFINASE_CYSTEINE DESULFURASE AND RELATED ENZYMES"/>
    <property type="match status" value="1"/>
</dbReference>
<keyword evidence="2 6" id="KW-0489">Methyltransferase</keyword>
<keyword evidence="3 6" id="KW-0808">Transferase</keyword>
<dbReference type="PROSITE" id="PS51585">
    <property type="entry name" value="SAM_MT_TPMT"/>
    <property type="match status" value="1"/>
</dbReference>
<keyword evidence="1" id="KW-0597">Phosphoprotein</keyword>
<evidence type="ECO:0000256" key="5">
    <source>
        <dbReference type="SAM" id="MobiDB-lite"/>
    </source>
</evidence>
<keyword evidence="7" id="KW-1185">Reference proteome</keyword>
<proteinExistence type="predicted"/>
<accession>A0A2S4LS87</accession>
<evidence type="ECO:0000256" key="3">
    <source>
        <dbReference type="ARBA" id="ARBA00022679"/>
    </source>
</evidence>
<dbReference type="PANTHER" id="PTHR32183">
    <property type="match status" value="1"/>
</dbReference>
<dbReference type="Pfam" id="PF05724">
    <property type="entry name" value="TPMT"/>
    <property type="match status" value="1"/>
</dbReference>
<dbReference type="AlphaFoldDB" id="A0A2S4LS87"/>
<evidence type="ECO:0000313" key="6">
    <source>
        <dbReference type="EMBL" id="POR45327.1"/>
    </source>
</evidence>
<evidence type="ECO:0000256" key="1">
    <source>
        <dbReference type="ARBA" id="ARBA00022553"/>
    </source>
</evidence>
<gene>
    <name evidence="6" type="ORF">B0G62_1359</name>
</gene>
<evidence type="ECO:0000256" key="4">
    <source>
        <dbReference type="ARBA" id="ARBA00022691"/>
    </source>
</evidence>
<dbReference type="OrthoDB" id="9778208at2"/>
<evidence type="ECO:0000313" key="7">
    <source>
        <dbReference type="Proteomes" id="UP000237381"/>
    </source>
</evidence>
<feature type="compositionally biased region" description="Polar residues" evidence="5">
    <location>
        <begin position="1"/>
        <end position="12"/>
    </location>
</feature>
<organism evidence="6 7">
    <name type="scientific">Paraburkholderia eburnea</name>
    <dbReference type="NCBI Taxonomy" id="1189126"/>
    <lineage>
        <taxon>Bacteria</taxon>
        <taxon>Pseudomonadati</taxon>
        <taxon>Pseudomonadota</taxon>
        <taxon>Betaproteobacteria</taxon>
        <taxon>Burkholderiales</taxon>
        <taxon>Burkholderiaceae</taxon>
        <taxon>Paraburkholderia</taxon>
    </lineage>
</organism>
<dbReference type="SUPFAM" id="SSF53335">
    <property type="entry name" value="S-adenosyl-L-methionine-dependent methyltransferases"/>
    <property type="match status" value="1"/>
</dbReference>
<protein>
    <submittedName>
        <fullName evidence="6">Thiopurine S-methyltransferase</fullName>
    </submittedName>
</protein>
<dbReference type="GO" id="GO:0032259">
    <property type="term" value="P:methylation"/>
    <property type="evidence" value="ECO:0007669"/>
    <property type="project" value="UniProtKB-KW"/>
</dbReference>
<dbReference type="RefSeq" id="WP_103707849.1">
    <property type="nucleotide sequence ID" value="NZ_PQGA01000035.1"/>
</dbReference>
<reference evidence="6 7" key="1">
    <citation type="submission" date="2018-01" db="EMBL/GenBank/DDBJ databases">
        <title>Genomic Encyclopedia of Type Strains, Phase III (KMG-III): the genomes of soil and plant-associated and newly described type strains.</title>
        <authorList>
            <person name="Whitman W."/>
        </authorList>
    </citation>
    <scope>NUCLEOTIDE SEQUENCE [LARGE SCALE GENOMIC DNA]</scope>
    <source>
        <strain evidence="6 7">JCM 18070</strain>
    </source>
</reference>
<name>A0A2S4LS87_9BURK</name>
<dbReference type="InterPro" id="IPR008854">
    <property type="entry name" value="TPMT"/>
</dbReference>
<evidence type="ECO:0000256" key="2">
    <source>
        <dbReference type="ARBA" id="ARBA00022603"/>
    </source>
</evidence>
<dbReference type="InterPro" id="IPR029063">
    <property type="entry name" value="SAM-dependent_MTases_sf"/>
</dbReference>
<keyword evidence="4" id="KW-0949">S-adenosyl-L-methionine</keyword>
<dbReference type="Proteomes" id="UP000237381">
    <property type="component" value="Unassembled WGS sequence"/>
</dbReference>
<sequence>MSDPTSPAQPDSTPGAAPEFESRDPAAPAFWDERFERGFTPWDQAGVLPAFEAFATAHPDAAVLIPGCGNAWEARWLAERGRTVRAIDFAPSAVARARAVLGEYADVVEEADFYTYAPPFPPAWIFERAFLCALPKAQRADYARRMAGLLAPDALLAGYFFIGETPKGPPFGIARAELDALLTPHFTLIDDQPVEGSLAVFQGRERWLTWRRNS</sequence>
<dbReference type="Gene3D" id="3.40.50.150">
    <property type="entry name" value="Vaccinia Virus protein VP39"/>
    <property type="match status" value="1"/>
</dbReference>
<comment type="caution">
    <text evidence="6">The sequence shown here is derived from an EMBL/GenBank/DDBJ whole genome shotgun (WGS) entry which is preliminary data.</text>
</comment>
<dbReference type="EMBL" id="PQGA01000035">
    <property type="protein sequence ID" value="POR45327.1"/>
    <property type="molecule type" value="Genomic_DNA"/>
</dbReference>
<dbReference type="GO" id="GO:0008757">
    <property type="term" value="F:S-adenosylmethionine-dependent methyltransferase activity"/>
    <property type="evidence" value="ECO:0007669"/>
    <property type="project" value="InterPro"/>
</dbReference>